<keyword evidence="4" id="KW-1185">Reference proteome</keyword>
<dbReference type="RefSeq" id="WP_275278445.1">
    <property type="nucleotide sequence ID" value="NZ_CP119108.1"/>
</dbReference>
<feature type="domain" description="N-acetyltransferase" evidence="2">
    <location>
        <begin position="7"/>
        <end position="98"/>
    </location>
</feature>
<dbReference type="InterPro" id="IPR045057">
    <property type="entry name" value="Gcn5-rel_NAT"/>
</dbReference>
<gene>
    <name evidence="3" type="ORF">PU630_00740</name>
</gene>
<dbReference type="Pfam" id="PF14542">
    <property type="entry name" value="Acetyltransf_CG"/>
    <property type="match status" value="1"/>
</dbReference>
<evidence type="ECO:0000313" key="3">
    <source>
        <dbReference type="EMBL" id="WEG09121.1"/>
    </source>
</evidence>
<evidence type="ECO:0000313" key="4">
    <source>
        <dbReference type="Proteomes" id="UP001214553"/>
    </source>
</evidence>
<dbReference type="SUPFAM" id="SSF55729">
    <property type="entry name" value="Acyl-CoA N-acyltransferases (Nat)"/>
    <property type="match status" value="1"/>
</dbReference>
<dbReference type="InterPro" id="IPR031165">
    <property type="entry name" value="GNAT_YJDJ"/>
</dbReference>
<sequence>MAETTVERDDENARYTIAVDGELAGYTEIQPDGEGRLRMPHTVIIPSFRGQGLAGALVAGALADIAARGETVVPLCPVVRKYLRENEVEGLGVEWPDA</sequence>
<dbReference type="PANTHER" id="PTHR31435:SF10">
    <property type="entry name" value="BSR4717 PROTEIN"/>
    <property type="match status" value="1"/>
</dbReference>
<dbReference type="InterPro" id="IPR000182">
    <property type="entry name" value="GNAT_dom"/>
</dbReference>
<reference evidence="3 4" key="1">
    <citation type="submission" date="2023-03" db="EMBL/GenBank/DDBJ databases">
        <title>Genome sequence of Microbacterium sp. KACC 23027.</title>
        <authorList>
            <person name="Kim S."/>
            <person name="Heo J."/>
            <person name="Kwon S.-W."/>
        </authorList>
    </citation>
    <scope>NUCLEOTIDE SEQUENCE [LARGE SCALE GENOMIC DNA]</scope>
    <source>
        <strain evidence="3 4">KACC 23027</strain>
    </source>
</reference>
<dbReference type="Proteomes" id="UP001214553">
    <property type="component" value="Chromosome"/>
</dbReference>
<name>A0ABY8C242_9MICO</name>
<evidence type="ECO:0000259" key="1">
    <source>
        <dbReference type="PROSITE" id="PS51186"/>
    </source>
</evidence>
<evidence type="ECO:0000259" key="2">
    <source>
        <dbReference type="PROSITE" id="PS51729"/>
    </source>
</evidence>
<dbReference type="Gene3D" id="3.40.630.30">
    <property type="match status" value="1"/>
</dbReference>
<dbReference type="PROSITE" id="PS51729">
    <property type="entry name" value="GNAT_YJDJ"/>
    <property type="match status" value="1"/>
</dbReference>
<dbReference type="EMBL" id="CP119108">
    <property type="protein sequence ID" value="WEG09121.1"/>
    <property type="molecule type" value="Genomic_DNA"/>
</dbReference>
<dbReference type="InterPro" id="IPR016181">
    <property type="entry name" value="Acyl_CoA_acyltransferase"/>
</dbReference>
<organism evidence="3 4">
    <name type="scientific">Microbacterium horticulturae</name>
    <dbReference type="NCBI Taxonomy" id="3028316"/>
    <lineage>
        <taxon>Bacteria</taxon>
        <taxon>Bacillati</taxon>
        <taxon>Actinomycetota</taxon>
        <taxon>Actinomycetes</taxon>
        <taxon>Micrococcales</taxon>
        <taxon>Microbacteriaceae</taxon>
        <taxon>Microbacterium</taxon>
    </lineage>
</organism>
<dbReference type="PANTHER" id="PTHR31435">
    <property type="entry name" value="PROTEIN NATD1"/>
    <property type="match status" value="1"/>
</dbReference>
<protein>
    <submittedName>
        <fullName evidence="3">N-acetyltransferase</fullName>
    </submittedName>
</protein>
<proteinExistence type="predicted"/>
<feature type="domain" description="N-acetyltransferase" evidence="1">
    <location>
        <begin position="1"/>
        <end position="98"/>
    </location>
</feature>
<accession>A0ABY8C242</accession>
<dbReference type="PROSITE" id="PS51186">
    <property type="entry name" value="GNAT"/>
    <property type="match status" value="1"/>
</dbReference>